<reference evidence="1 2" key="1">
    <citation type="submission" date="2024-01" db="EMBL/GenBank/DDBJ databases">
        <authorList>
            <person name="Allen C."/>
            <person name="Tagirdzhanova G."/>
        </authorList>
    </citation>
    <scope>NUCLEOTIDE SEQUENCE [LARGE SCALE GENOMIC DNA]</scope>
</reference>
<sequence length="136" mass="15414">MLWLTTTTDAVKDGPDAPWGHVPDLRRFWLTRQARQWRDNETFRLSNQPVSSCDGLHVTLYSFDAETLPVHSHFPHAVFGRQRTFAGHVFVAKLQGREIGEDLGEDGWAVWLDVPSEVLSLPVMSIPESAGDHHEQ</sequence>
<keyword evidence="2" id="KW-1185">Reference proteome</keyword>
<dbReference type="Proteomes" id="UP001642405">
    <property type="component" value="Unassembled WGS sequence"/>
</dbReference>
<evidence type="ECO:0000313" key="1">
    <source>
        <dbReference type="EMBL" id="CAK7229466.1"/>
    </source>
</evidence>
<dbReference type="EMBL" id="CAWUHB010000049">
    <property type="protein sequence ID" value="CAK7229466.1"/>
    <property type="molecule type" value="Genomic_DNA"/>
</dbReference>
<protein>
    <submittedName>
        <fullName evidence="1">Uncharacterized protein</fullName>
    </submittedName>
</protein>
<proteinExistence type="predicted"/>
<gene>
    <name evidence="1" type="ORF">SCUCBS95973_007231</name>
</gene>
<comment type="caution">
    <text evidence="1">The sequence shown here is derived from an EMBL/GenBank/DDBJ whole genome shotgun (WGS) entry which is preliminary data.</text>
</comment>
<accession>A0ABP0CC27</accession>
<evidence type="ECO:0000313" key="2">
    <source>
        <dbReference type="Proteomes" id="UP001642405"/>
    </source>
</evidence>
<organism evidence="1 2">
    <name type="scientific">Sporothrix curviconia</name>
    <dbReference type="NCBI Taxonomy" id="1260050"/>
    <lineage>
        <taxon>Eukaryota</taxon>
        <taxon>Fungi</taxon>
        <taxon>Dikarya</taxon>
        <taxon>Ascomycota</taxon>
        <taxon>Pezizomycotina</taxon>
        <taxon>Sordariomycetes</taxon>
        <taxon>Sordariomycetidae</taxon>
        <taxon>Ophiostomatales</taxon>
        <taxon>Ophiostomataceae</taxon>
        <taxon>Sporothrix</taxon>
    </lineage>
</organism>
<name>A0ABP0CC27_9PEZI</name>